<keyword evidence="1" id="KW-0472">Membrane</keyword>
<keyword evidence="1" id="KW-1133">Transmembrane helix</keyword>
<proteinExistence type="predicted"/>
<sequence length="116" mass="13283">MDSFLENVGILAIAFLIIYIYKKILEWHDYRHSGFYADEKVYKAADEFVHGASSDDVKTLLADCFDFDEGDAKKIMSLSTPHRTDKDGGYKAFIRSVNKVLGDEVYDEKRHVHGTE</sequence>
<gene>
    <name evidence="2" type="ORF">SDC9_106171</name>
</gene>
<organism evidence="2">
    <name type="scientific">bioreactor metagenome</name>
    <dbReference type="NCBI Taxonomy" id="1076179"/>
    <lineage>
        <taxon>unclassified sequences</taxon>
        <taxon>metagenomes</taxon>
        <taxon>ecological metagenomes</taxon>
    </lineage>
</organism>
<feature type="transmembrane region" description="Helical" evidence="1">
    <location>
        <begin position="6"/>
        <end position="21"/>
    </location>
</feature>
<keyword evidence="1" id="KW-0812">Transmembrane</keyword>
<evidence type="ECO:0000313" key="2">
    <source>
        <dbReference type="EMBL" id="MPM59331.1"/>
    </source>
</evidence>
<dbReference type="AlphaFoldDB" id="A0A645B431"/>
<comment type="caution">
    <text evidence="2">The sequence shown here is derived from an EMBL/GenBank/DDBJ whole genome shotgun (WGS) entry which is preliminary data.</text>
</comment>
<dbReference type="EMBL" id="VSSQ01017239">
    <property type="protein sequence ID" value="MPM59331.1"/>
    <property type="molecule type" value="Genomic_DNA"/>
</dbReference>
<name>A0A645B431_9ZZZZ</name>
<accession>A0A645B431</accession>
<protein>
    <submittedName>
        <fullName evidence="2">Uncharacterized protein</fullName>
    </submittedName>
</protein>
<evidence type="ECO:0000256" key="1">
    <source>
        <dbReference type="SAM" id="Phobius"/>
    </source>
</evidence>
<reference evidence="2" key="1">
    <citation type="submission" date="2019-08" db="EMBL/GenBank/DDBJ databases">
        <authorList>
            <person name="Kucharzyk K."/>
            <person name="Murdoch R.W."/>
            <person name="Higgins S."/>
            <person name="Loffler F."/>
        </authorList>
    </citation>
    <scope>NUCLEOTIDE SEQUENCE</scope>
</reference>